<comment type="caution">
    <text evidence="2">The sequence shown here is derived from an EMBL/GenBank/DDBJ whole genome shotgun (WGS) entry which is preliminary data.</text>
</comment>
<dbReference type="RefSeq" id="WP_108221897.1">
    <property type="nucleotide sequence ID" value="NZ_CP183928.1"/>
</dbReference>
<dbReference type="GO" id="GO:0016740">
    <property type="term" value="F:transferase activity"/>
    <property type="evidence" value="ECO:0007669"/>
    <property type="project" value="UniProtKB-KW"/>
</dbReference>
<evidence type="ECO:0000313" key="2">
    <source>
        <dbReference type="EMBL" id="PTR14314.1"/>
    </source>
</evidence>
<proteinExistence type="predicted"/>
<dbReference type="AlphaFoldDB" id="A0A2T5JVV7"/>
<gene>
    <name evidence="2" type="ORF">C8J28_11783</name>
</gene>
<organism evidence="2 3">
    <name type="scientific">Cereibacter azotoformans</name>
    <dbReference type="NCBI Taxonomy" id="43057"/>
    <lineage>
        <taxon>Bacteria</taxon>
        <taxon>Pseudomonadati</taxon>
        <taxon>Pseudomonadota</taxon>
        <taxon>Alphaproteobacteria</taxon>
        <taxon>Rhodobacterales</taxon>
        <taxon>Paracoccaceae</taxon>
        <taxon>Cereibacter</taxon>
    </lineage>
</organism>
<dbReference type="Pfam" id="PF13692">
    <property type="entry name" value="Glyco_trans_1_4"/>
    <property type="match status" value="1"/>
</dbReference>
<dbReference type="InterPro" id="IPR022622">
    <property type="entry name" value="DUF3492"/>
</dbReference>
<evidence type="ECO:0000259" key="1">
    <source>
        <dbReference type="Pfam" id="PF11997"/>
    </source>
</evidence>
<dbReference type="SUPFAM" id="SSF53756">
    <property type="entry name" value="UDP-Glycosyltransferase/glycogen phosphorylase"/>
    <property type="match status" value="1"/>
</dbReference>
<keyword evidence="2" id="KW-0808">Transferase</keyword>
<evidence type="ECO:0000313" key="3">
    <source>
        <dbReference type="Proteomes" id="UP000244060"/>
    </source>
</evidence>
<dbReference type="OrthoDB" id="9790710at2"/>
<accession>A0A2T5JVV7</accession>
<sequence>MTPPAEPVDVCIVVEGCYPYVAGGVSSWLDWLIRKQPDLSFGVVAVTADDRPREPKYRLAPNVRFLQRLALAPDEHGEAEPRPILDPEPLAELLCHILRDGDAAAFAGLLALAGRPVRRGGPLSRRAPAPPTRADFIHSRPAWQALTRSYDRLAPQASFTDFFWAWQSLVGGLMSVVFAPLPRARCYHAISTGYAGLYAARAALATGRPCAITEHGIYTNERRIDLVMADWITDRIDSGLLGLDQRMDVRDFWIRSFESYASIAYAASSRITTLYGANQTLQRPMGARDEQMEVIPNGIEIERFGTLGRLPHPRPTVALIGRVVPIKDIEAFIAAAPVILKAVPEAEILILGPMDEDPDYFDLCRRRIAELGLEEAIRFTGKVDLRDYLPRIDLIVLTSISEAQPLVLLEAGAAGIPCVTTDVGSCREIVEGAPEESPNLGIAGRVVPPMDSQAIGAAVAELLADAGERARCGAVLRRRVETAFLSETSAARYRTLYERLCTP</sequence>
<dbReference type="InterPro" id="IPR047691">
    <property type="entry name" value="PelF-like"/>
</dbReference>
<protein>
    <submittedName>
        <fullName evidence="2">Glycosyltransferase involved in cell wall biosynthesis</fullName>
    </submittedName>
</protein>
<feature type="domain" description="DUF3492" evidence="1">
    <location>
        <begin position="9"/>
        <end position="289"/>
    </location>
</feature>
<reference evidence="2 3" key="1">
    <citation type="submission" date="2018-04" db="EMBL/GenBank/DDBJ databases">
        <title>Genomic Encyclopedia of Type Strains, Phase III (KMG-III): the genomes of soil and plant-associated and newly described type strains.</title>
        <authorList>
            <person name="Whitman W."/>
        </authorList>
    </citation>
    <scope>NUCLEOTIDE SEQUENCE [LARGE SCALE GENOMIC DNA]</scope>
    <source>
        <strain evidence="2 3">KA25</strain>
    </source>
</reference>
<name>A0A2T5JVV7_9RHOB</name>
<dbReference type="PANTHER" id="PTHR12526">
    <property type="entry name" value="GLYCOSYLTRANSFERASE"/>
    <property type="match status" value="1"/>
</dbReference>
<dbReference type="NCBIfam" id="NF038011">
    <property type="entry name" value="PelF"/>
    <property type="match status" value="1"/>
</dbReference>
<dbReference type="EMBL" id="QAOT01000017">
    <property type="protein sequence ID" value="PTR14314.1"/>
    <property type="molecule type" value="Genomic_DNA"/>
</dbReference>
<dbReference type="Pfam" id="PF11997">
    <property type="entry name" value="DUF3492"/>
    <property type="match status" value="1"/>
</dbReference>
<dbReference type="Proteomes" id="UP000244060">
    <property type="component" value="Unassembled WGS sequence"/>
</dbReference>
<keyword evidence="3" id="KW-1185">Reference proteome</keyword>
<dbReference type="Gene3D" id="3.40.50.2000">
    <property type="entry name" value="Glycogen Phosphorylase B"/>
    <property type="match status" value="2"/>
</dbReference>
<dbReference type="PANTHER" id="PTHR12526:SF608">
    <property type="entry name" value="PELF"/>
    <property type="match status" value="1"/>
</dbReference>